<dbReference type="EMBL" id="GBXM01057616">
    <property type="protein sequence ID" value="JAH50961.1"/>
    <property type="molecule type" value="Transcribed_RNA"/>
</dbReference>
<sequence>MMMMNIFLFSKVIIA</sequence>
<reference evidence="1" key="1">
    <citation type="submission" date="2014-11" db="EMBL/GenBank/DDBJ databases">
        <authorList>
            <person name="Amaro Gonzalez C."/>
        </authorList>
    </citation>
    <scope>NUCLEOTIDE SEQUENCE</scope>
</reference>
<organism evidence="1">
    <name type="scientific">Anguilla anguilla</name>
    <name type="common">European freshwater eel</name>
    <name type="synonym">Muraena anguilla</name>
    <dbReference type="NCBI Taxonomy" id="7936"/>
    <lineage>
        <taxon>Eukaryota</taxon>
        <taxon>Metazoa</taxon>
        <taxon>Chordata</taxon>
        <taxon>Craniata</taxon>
        <taxon>Vertebrata</taxon>
        <taxon>Euteleostomi</taxon>
        <taxon>Actinopterygii</taxon>
        <taxon>Neopterygii</taxon>
        <taxon>Teleostei</taxon>
        <taxon>Anguilliformes</taxon>
        <taxon>Anguillidae</taxon>
        <taxon>Anguilla</taxon>
    </lineage>
</organism>
<evidence type="ECO:0000313" key="1">
    <source>
        <dbReference type="EMBL" id="JAH50961.1"/>
    </source>
</evidence>
<accession>A0A0E9TBI1</accession>
<proteinExistence type="predicted"/>
<reference evidence="1" key="2">
    <citation type="journal article" date="2015" name="Fish Shellfish Immunol.">
        <title>Early steps in the European eel (Anguilla anguilla)-Vibrio vulnificus interaction in the gills: Role of the RtxA13 toxin.</title>
        <authorList>
            <person name="Callol A."/>
            <person name="Pajuelo D."/>
            <person name="Ebbesson L."/>
            <person name="Teles M."/>
            <person name="MacKenzie S."/>
            <person name="Amaro C."/>
        </authorList>
    </citation>
    <scope>NUCLEOTIDE SEQUENCE</scope>
</reference>
<protein>
    <submittedName>
        <fullName evidence="1">Uncharacterized protein</fullName>
    </submittedName>
</protein>
<name>A0A0E9TBI1_ANGAN</name>